<organism evidence="1">
    <name type="scientific">marine sediment metagenome</name>
    <dbReference type="NCBI Taxonomy" id="412755"/>
    <lineage>
        <taxon>unclassified sequences</taxon>
        <taxon>metagenomes</taxon>
        <taxon>ecological metagenomes</taxon>
    </lineage>
</organism>
<protein>
    <submittedName>
        <fullName evidence="1">Uncharacterized protein</fullName>
    </submittedName>
</protein>
<comment type="caution">
    <text evidence="1">The sequence shown here is derived from an EMBL/GenBank/DDBJ whole genome shotgun (WGS) entry which is preliminary data.</text>
</comment>
<evidence type="ECO:0000313" key="1">
    <source>
        <dbReference type="EMBL" id="KKM91496.1"/>
    </source>
</evidence>
<accession>A0A0F9LWK2</accession>
<dbReference type="AlphaFoldDB" id="A0A0F9LWK2"/>
<name>A0A0F9LWK2_9ZZZZ</name>
<proteinExistence type="predicted"/>
<gene>
    <name evidence="1" type="ORF">LCGC14_1227900</name>
</gene>
<sequence>MITNHIPKGTKRISKSKPLFSRDDLLAFARYLGIKDIKALRSFNAWYDGHGFPRQKLTIWL</sequence>
<reference evidence="1" key="1">
    <citation type="journal article" date="2015" name="Nature">
        <title>Complex archaea that bridge the gap between prokaryotes and eukaryotes.</title>
        <authorList>
            <person name="Spang A."/>
            <person name="Saw J.H."/>
            <person name="Jorgensen S.L."/>
            <person name="Zaremba-Niedzwiedzka K."/>
            <person name="Martijn J."/>
            <person name="Lind A.E."/>
            <person name="van Eijk R."/>
            <person name="Schleper C."/>
            <person name="Guy L."/>
            <person name="Ettema T.J."/>
        </authorList>
    </citation>
    <scope>NUCLEOTIDE SEQUENCE</scope>
</reference>
<dbReference type="EMBL" id="LAZR01006524">
    <property type="protein sequence ID" value="KKM91496.1"/>
    <property type="molecule type" value="Genomic_DNA"/>
</dbReference>